<dbReference type="RefSeq" id="NP_001098745.1">
    <property type="nucleotide sequence ID" value="NM_001105275.1"/>
</dbReference>
<dbReference type="InterPro" id="IPR011990">
    <property type="entry name" value="TPR-like_helical_dom_sf"/>
</dbReference>
<keyword evidence="1" id="KW-0802">TPR repeat</keyword>
<dbReference type="AGR" id="Xenbase:XB-GENE-6256135"/>
<evidence type="ECO:0000313" key="4">
    <source>
        <dbReference type="RefSeq" id="NP_001098745.1"/>
    </source>
</evidence>
<dbReference type="GO" id="GO:0043240">
    <property type="term" value="C:Fanconi anaemia nuclear complex"/>
    <property type="evidence" value="ECO:0007669"/>
    <property type="project" value="InterPro"/>
</dbReference>
<protein>
    <submittedName>
        <fullName evidence="4">FA complementation group G S homeolog</fullName>
    </submittedName>
    <submittedName>
        <fullName evidence="2">Fanconi anemia complementation group G</fullName>
    </submittedName>
</protein>
<dbReference type="CTD" id="100125673"/>
<evidence type="ECO:0000313" key="2">
    <source>
        <dbReference type="EMBL" id="ABO31053.1"/>
    </source>
</evidence>
<dbReference type="Gene3D" id="1.25.40.10">
    <property type="entry name" value="Tetratricopeptide repeat domain"/>
    <property type="match status" value="1"/>
</dbReference>
<evidence type="ECO:0000256" key="1">
    <source>
        <dbReference type="PROSITE-ProRule" id="PRU00339"/>
    </source>
</evidence>
<dbReference type="AlphaFoldDB" id="A6Y874"/>
<dbReference type="OrthoDB" id="6355951at2759"/>
<dbReference type="PANTHER" id="PTHR15254">
    <property type="entry name" value="FANCONI ANEMIA GROUP G PROTEIN FAMILY MEMBER"/>
    <property type="match status" value="1"/>
</dbReference>
<keyword evidence="3" id="KW-1185">Reference proteome</keyword>
<dbReference type="Xenbase" id="XB-GENE-6256135">
    <property type="gene designation" value="fancg.S"/>
</dbReference>
<dbReference type="GeneID" id="100125673"/>
<sequence length="640" mass="71348">MAGDCLTLWMEENNVIVNQWRDSASYANTFTEKQKLQLLHADLYQLLQKIQGLPATPQSLPLELSVLYNMLIFHIHSTSGFQDEHNKHIAETLSRVLRVCSPGVNVQSNEELWHQLVHGGYSSELAASLHRLAGLQGALWLAEEKLQEVHDLFSLLLHPEDSECSTNLRAEEKLLALLKAWRVSNEAEEKVLVVQPAQQLRDVLYTSAAFLQGILAMEASQHPYAINLFGEAAESLCSGRVLAQVYTCLGFCFQKMEKPQTALQYWKQALHLDFQCLAALYHSSSVYKEMGNVDAELEALNLLYKALLSPEQEAPSTKTCFLIGTEQIVNAPSLTSAVRAPSPWKVKYLIARRCLENKRGEEAVEHYLDLLALLQDESHQDLLPNPEPLIRIPEVFLETAAGLVLEKRYQDAMTVCEEVLGRTDDLIPGSLSVDSTQSKSNVMAEQLNLVLWASAAHLHQGLSHGLLGDQKESVTEYTKCINLLVKVQFIDTGCASPHCSRGSGDEMEISLIGLCSKEETVLCALKAAAFLGRSRQFLALGKHKESLLNMQLSLQASPAFPGAALTLVGHLIKLGRRTEAGSYLKRYQSERKTLADQWEAMKRNLPLYLDPHINHTFPAEDSLIKELEESAEEMQSEAVV</sequence>
<dbReference type="SMART" id="SM00028">
    <property type="entry name" value="TPR"/>
    <property type="match status" value="5"/>
</dbReference>
<reference evidence="4" key="3">
    <citation type="submission" date="2025-04" db="UniProtKB">
        <authorList>
            <consortium name="RefSeq"/>
        </authorList>
    </citation>
    <scope>IDENTIFICATION</scope>
</reference>
<dbReference type="SUPFAM" id="SSF48452">
    <property type="entry name" value="TPR-like"/>
    <property type="match status" value="2"/>
</dbReference>
<feature type="repeat" description="TPR" evidence="1">
    <location>
        <begin position="243"/>
        <end position="276"/>
    </location>
</feature>
<reference evidence="2" key="1">
    <citation type="submission" date="2006-11" db="EMBL/GenBank/DDBJ databases">
        <authorList>
            <person name="Stone S.N."/>
            <person name="Sobeck A."/>
            <person name="van Kogelenberg M."/>
            <person name="de Graaf B."/>
            <person name="Joenje H."/>
            <person name="Christian J."/>
            <person name="Hoatlin M.E."/>
        </authorList>
    </citation>
    <scope>NUCLEOTIDE SEQUENCE</scope>
</reference>
<evidence type="ECO:0000313" key="5">
    <source>
        <dbReference type="Xenbase" id="XB-GENE-6256135"/>
    </source>
</evidence>
<proteinExistence type="evidence at transcript level"/>
<reference evidence="2 4" key="2">
    <citation type="journal article" date="2007" name="Genes Cells">
        <title>Identification, developmental expression and regulation of the Xenopus ortholog of human FANCG/XRCC9.</title>
        <authorList>
            <person name="Stone S."/>
            <person name="Sobeck A."/>
            <person name="van Kogelenberg M."/>
            <person name="de Graaf B."/>
            <person name="Joenje H."/>
            <person name="Christian J."/>
            <person name="Hoatlin M.E."/>
        </authorList>
    </citation>
    <scope>NUCLEOTIDE SEQUENCE</scope>
</reference>
<dbReference type="KEGG" id="xla:100125673"/>
<dbReference type="EMBL" id="EF107711">
    <property type="protein sequence ID" value="ABO31053.1"/>
    <property type="molecule type" value="mRNA"/>
</dbReference>
<dbReference type="GO" id="GO:0036297">
    <property type="term" value="P:interstrand cross-link repair"/>
    <property type="evidence" value="ECO:0007669"/>
    <property type="project" value="InterPro"/>
</dbReference>
<dbReference type="PROSITE" id="PS50005">
    <property type="entry name" value="TPR"/>
    <property type="match status" value="1"/>
</dbReference>
<dbReference type="Proteomes" id="UP000186698">
    <property type="component" value="Chromosome 1S"/>
</dbReference>
<organism evidence="2">
    <name type="scientific">Xenopus laevis</name>
    <name type="common">African clawed frog</name>
    <dbReference type="NCBI Taxonomy" id="8355"/>
    <lineage>
        <taxon>Eukaryota</taxon>
        <taxon>Metazoa</taxon>
        <taxon>Chordata</taxon>
        <taxon>Craniata</taxon>
        <taxon>Vertebrata</taxon>
        <taxon>Euteleostomi</taxon>
        <taxon>Amphibia</taxon>
        <taxon>Batrachia</taxon>
        <taxon>Anura</taxon>
        <taxon>Pipoidea</taxon>
        <taxon>Pipidae</taxon>
        <taxon>Xenopodinae</taxon>
        <taxon>Xenopus</taxon>
        <taxon>Xenopus</taxon>
    </lineage>
</organism>
<dbReference type="PANTHER" id="PTHR15254:SF2">
    <property type="entry name" value="FANCONI ANEMIA GROUP G PROTEIN"/>
    <property type="match status" value="1"/>
</dbReference>
<dbReference type="InterPro" id="IPR039684">
    <property type="entry name" value="FANCG"/>
</dbReference>
<accession>A6Y874</accession>
<gene>
    <name evidence="4 5" type="primary">fancg.S</name>
    <name evidence="4" type="synonym">fag</name>
    <name evidence="2" type="synonym">FANCG</name>
    <name evidence="4" type="synonym">fancg</name>
    <name evidence="4" type="synonym">xFANCG</name>
    <name evidence="4" type="synonym">xrcc9</name>
</gene>
<evidence type="ECO:0000313" key="3">
    <source>
        <dbReference type="Proteomes" id="UP000186698"/>
    </source>
</evidence>
<dbReference type="InterPro" id="IPR019734">
    <property type="entry name" value="TPR_rpt"/>
</dbReference>
<name>A6Y874_XENLA</name>
<dbReference type="Bgee" id="100125673">
    <property type="expression patterns" value="Expressed in testis and 19 other cell types or tissues"/>
</dbReference>